<dbReference type="AlphaFoldDB" id="A0A8J4RXK8"/>
<dbReference type="EC" id="2.7.11.1" evidence="2"/>
<dbReference type="Gene3D" id="1.10.510.10">
    <property type="entry name" value="Transferase(Phosphotransferase) domain 1"/>
    <property type="match status" value="1"/>
</dbReference>
<keyword evidence="19" id="KW-1185">Reference proteome</keyword>
<evidence type="ECO:0000256" key="14">
    <source>
        <dbReference type="ARBA" id="ARBA00048679"/>
    </source>
</evidence>
<organism evidence="18 19">
    <name type="scientific">Castanea mollissima</name>
    <name type="common">Chinese chestnut</name>
    <dbReference type="NCBI Taxonomy" id="60419"/>
    <lineage>
        <taxon>Eukaryota</taxon>
        <taxon>Viridiplantae</taxon>
        <taxon>Streptophyta</taxon>
        <taxon>Embryophyta</taxon>
        <taxon>Tracheophyta</taxon>
        <taxon>Spermatophyta</taxon>
        <taxon>Magnoliopsida</taxon>
        <taxon>eudicotyledons</taxon>
        <taxon>Gunneridae</taxon>
        <taxon>Pentapetalae</taxon>
        <taxon>rosids</taxon>
        <taxon>fabids</taxon>
        <taxon>Fagales</taxon>
        <taxon>Fagaceae</taxon>
        <taxon>Castanea</taxon>
    </lineage>
</organism>
<evidence type="ECO:0000256" key="1">
    <source>
        <dbReference type="ARBA" id="ARBA00004479"/>
    </source>
</evidence>
<dbReference type="PROSITE" id="PS00108">
    <property type="entry name" value="PROTEIN_KINASE_ST"/>
    <property type="match status" value="1"/>
</dbReference>
<keyword evidence="3 16" id="KW-0723">Serine/threonine-protein kinase</keyword>
<evidence type="ECO:0000256" key="12">
    <source>
        <dbReference type="ARBA" id="ARBA00023180"/>
    </source>
</evidence>
<dbReference type="PROSITE" id="PS50011">
    <property type="entry name" value="PROTEIN_KINASE_DOM"/>
    <property type="match status" value="1"/>
</dbReference>
<comment type="similarity">
    <text evidence="16">Belongs to the protein kinase superfamily.</text>
</comment>
<dbReference type="Pfam" id="PF00069">
    <property type="entry name" value="Pkinase"/>
    <property type="match status" value="1"/>
</dbReference>
<feature type="domain" description="Protein kinase" evidence="17">
    <location>
        <begin position="3"/>
        <end position="189"/>
    </location>
</feature>
<evidence type="ECO:0000259" key="17">
    <source>
        <dbReference type="PROSITE" id="PS50011"/>
    </source>
</evidence>
<dbReference type="PANTHER" id="PTHR27009">
    <property type="entry name" value="RUST RESISTANCE KINASE LR10-RELATED"/>
    <property type="match status" value="1"/>
</dbReference>
<keyword evidence="7 15" id="KW-0547">Nucleotide-binding</keyword>
<evidence type="ECO:0000256" key="9">
    <source>
        <dbReference type="ARBA" id="ARBA00022840"/>
    </source>
</evidence>
<keyword evidence="9 15" id="KW-0067">ATP-binding</keyword>
<comment type="catalytic activity">
    <reaction evidence="14">
        <text>L-seryl-[protein] + ATP = O-phospho-L-seryl-[protein] + ADP + H(+)</text>
        <dbReference type="Rhea" id="RHEA:17989"/>
        <dbReference type="Rhea" id="RHEA-COMP:9863"/>
        <dbReference type="Rhea" id="RHEA-COMP:11604"/>
        <dbReference type="ChEBI" id="CHEBI:15378"/>
        <dbReference type="ChEBI" id="CHEBI:29999"/>
        <dbReference type="ChEBI" id="CHEBI:30616"/>
        <dbReference type="ChEBI" id="CHEBI:83421"/>
        <dbReference type="ChEBI" id="CHEBI:456216"/>
        <dbReference type="EC" id="2.7.11.1"/>
    </reaction>
</comment>
<evidence type="ECO:0000256" key="4">
    <source>
        <dbReference type="ARBA" id="ARBA00022679"/>
    </source>
</evidence>
<evidence type="ECO:0000256" key="3">
    <source>
        <dbReference type="ARBA" id="ARBA00022527"/>
    </source>
</evidence>
<evidence type="ECO:0000256" key="11">
    <source>
        <dbReference type="ARBA" id="ARBA00023136"/>
    </source>
</evidence>
<dbReference type="InterPro" id="IPR011009">
    <property type="entry name" value="Kinase-like_dom_sf"/>
</dbReference>
<evidence type="ECO:0000256" key="2">
    <source>
        <dbReference type="ARBA" id="ARBA00012513"/>
    </source>
</evidence>
<protein>
    <recommendedName>
        <fullName evidence="2">non-specific serine/threonine protein kinase</fullName>
        <ecNumber evidence="2">2.7.11.1</ecNumber>
    </recommendedName>
</protein>
<keyword evidence="4" id="KW-0808">Transferase</keyword>
<dbReference type="OrthoDB" id="4062651at2759"/>
<dbReference type="SUPFAM" id="SSF56112">
    <property type="entry name" value="Protein kinase-like (PK-like)"/>
    <property type="match status" value="1"/>
</dbReference>
<evidence type="ECO:0000256" key="6">
    <source>
        <dbReference type="ARBA" id="ARBA00022729"/>
    </source>
</evidence>
<evidence type="ECO:0000256" key="7">
    <source>
        <dbReference type="ARBA" id="ARBA00022741"/>
    </source>
</evidence>
<dbReference type="InterPro" id="IPR008271">
    <property type="entry name" value="Ser/Thr_kinase_AS"/>
</dbReference>
<keyword evidence="10" id="KW-1133">Transmembrane helix</keyword>
<dbReference type="GO" id="GO:0005524">
    <property type="term" value="F:ATP binding"/>
    <property type="evidence" value="ECO:0007669"/>
    <property type="project" value="UniProtKB-UniRule"/>
</dbReference>
<evidence type="ECO:0000256" key="10">
    <source>
        <dbReference type="ARBA" id="ARBA00022989"/>
    </source>
</evidence>
<dbReference type="InterPro" id="IPR017441">
    <property type="entry name" value="Protein_kinase_ATP_BS"/>
</dbReference>
<evidence type="ECO:0000256" key="13">
    <source>
        <dbReference type="ARBA" id="ARBA00047899"/>
    </source>
</evidence>
<dbReference type="GO" id="GO:0004674">
    <property type="term" value="F:protein serine/threonine kinase activity"/>
    <property type="evidence" value="ECO:0007669"/>
    <property type="project" value="UniProtKB-KW"/>
</dbReference>
<dbReference type="PROSITE" id="PS00107">
    <property type="entry name" value="PROTEIN_KINASE_ATP"/>
    <property type="match status" value="1"/>
</dbReference>
<dbReference type="GO" id="GO:0016020">
    <property type="term" value="C:membrane"/>
    <property type="evidence" value="ECO:0007669"/>
    <property type="project" value="UniProtKB-SubCell"/>
</dbReference>
<dbReference type="Gene3D" id="3.30.200.20">
    <property type="entry name" value="Phosphorylase Kinase, domain 1"/>
    <property type="match status" value="1"/>
</dbReference>
<keyword evidence="12" id="KW-0325">Glycoprotein</keyword>
<evidence type="ECO:0000256" key="5">
    <source>
        <dbReference type="ARBA" id="ARBA00022692"/>
    </source>
</evidence>
<comment type="subcellular location">
    <subcellularLocation>
        <location evidence="1">Membrane</location>
        <topology evidence="1">Single-pass type I membrane protein</topology>
    </subcellularLocation>
</comment>
<dbReference type="InterPro" id="IPR000719">
    <property type="entry name" value="Prot_kinase_dom"/>
</dbReference>
<dbReference type="SMART" id="SM00220">
    <property type="entry name" value="S_TKc"/>
    <property type="match status" value="1"/>
</dbReference>
<dbReference type="FunFam" id="1.10.510.10:FF:001023">
    <property type="entry name" value="Os07g0541700 protein"/>
    <property type="match status" value="1"/>
</dbReference>
<gene>
    <name evidence="18" type="ORF">CMV_005118</name>
</gene>
<sequence>MTNYFKDKLGQGGYGDVYKGKLPDNRIVAVKVLSESKGNGEKFLNEVVSIRRTAHVNIVTLLGFCFEGSKRALIYEFTSKGSLENYIYNDSKLNKIPPLGWERIHHIAIDIAHGLKSFHKGCNTQILHLDIKPQNILLDQDFCPKISDFGLAKLCYRKESTMSLVGARGIVGYIARKVFSKLRNSLTQI</sequence>
<comment type="catalytic activity">
    <reaction evidence="13">
        <text>L-threonyl-[protein] + ATP = O-phospho-L-threonyl-[protein] + ADP + H(+)</text>
        <dbReference type="Rhea" id="RHEA:46608"/>
        <dbReference type="Rhea" id="RHEA-COMP:11060"/>
        <dbReference type="Rhea" id="RHEA-COMP:11605"/>
        <dbReference type="ChEBI" id="CHEBI:15378"/>
        <dbReference type="ChEBI" id="CHEBI:30013"/>
        <dbReference type="ChEBI" id="CHEBI:30616"/>
        <dbReference type="ChEBI" id="CHEBI:61977"/>
        <dbReference type="ChEBI" id="CHEBI:456216"/>
        <dbReference type="EC" id="2.7.11.1"/>
    </reaction>
</comment>
<dbReference type="Proteomes" id="UP000737018">
    <property type="component" value="Unassembled WGS sequence"/>
</dbReference>
<proteinExistence type="inferred from homology"/>
<keyword evidence="6" id="KW-0732">Signal</keyword>
<dbReference type="EMBL" id="JRKL02000451">
    <property type="protein sequence ID" value="KAF3971273.1"/>
    <property type="molecule type" value="Genomic_DNA"/>
</dbReference>
<accession>A0A8J4RXK8</accession>
<keyword evidence="8" id="KW-0418">Kinase</keyword>
<evidence type="ECO:0000256" key="16">
    <source>
        <dbReference type="RuleBase" id="RU000304"/>
    </source>
</evidence>
<comment type="caution">
    <text evidence="18">The sequence shown here is derived from an EMBL/GenBank/DDBJ whole genome shotgun (WGS) entry which is preliminary data.</text>
</comment>
<feature type="binding site" evidence="15">
    <location>
        <position position="31"/>
    </location>
    <ligand>
        <name>ATP</name>
        <dbReference type="ChEBI" id="CHEBI:30616"/>
    </ligand>
</feature>
<reference evidence="18" key="1">
    <citation type="submission" date="2020-03" db="EMBL/GenBank/DDBJ databases">
        <title>Castanea mollissima Vanexum genome sequencing.</title>
        <authorList>
            <person name="Staton M."/>
        </authorList>
    </citation>
    <scope>NUCLEOTIDE SEQUENCE</scope>
    <source>
        <tissue evidence="18">Leaf</tissue>
    </source>
</reference>
<evidence type="ECO:0000313" key="18">
    <source>
        <dbReference type="EMBL" id="KAF3971273.1"/>
    </source>
</evidence>
<keyword evidence="5" id="KW-0812">Transmembrane</keyword>
<name>A0A8J4RXK8_9ROSI</name>
<evidence type="ECO:0000313" key="19">
    <source>
        <dbReference type="Proteomes" id="UP000737018"/>
    </source>
</evidence>
<keyword evidence="11" id="KW-0472">Membrane</keyword>
<evidence type="ECO:0000256" key="15">
    <source>
        <dbReference type="PROSITE-ProRule" id="PRU10141"/>
    </source>
</evidence>
<dbReference type="InterPro" id="IPR045874">
    <property type="entry name" value="LRK10/LRL21-25-like"/>
</dbReference>
<evidence type="ECO:0000256" key="8">
    <source>
        <dbReference type="ARBA" id="ARBA00022777"/>
    </source>
</evidence>